<dbReference type="RefSeq" id="XP_052125663.1">
    <property type="nucleotide sequence ID" value="XM_052269703.1"/>
</dbReference>
<evidence type="ECO:0000313" key="2">
    <source>
        <dbReference type="Proteomes" id="UP000504606"/>
    </source>
</evidence>
<dbReference type="KEGG" id="foc:127749845"/>
<dbReference type="GeneID" id="127749845"/>
<dbReference type="AlphaFoldDB" id="A0A9C6UBH0"/>
<reference evidence="3" key="1">
    <citation type="submission" date="2025-08" db="UniProtKB">
        <authorList>
            <consortium name="RefSeq"/>
        </authorList>
    </citation>
    <scope>IDENTIFICATION</scope>
    <source>
        <tissue evidence="3">Whole organism</tissue>
    </source>
</reference>
<dbReference type="Proteomes" id="UP000504606">
    <property type="component" value="Unplaced"/>
</dbReference>
<feature type="region of interest" description="Disordered" evidence="1">
    <location>
        <begin position="82"/>
        <end position="104"/>
    </location>
</feature>
<evidence type="ECO:0000256" key="1">
    <source>
        <dbReference type="SAM" id="MobiDB-lite"/>
    </source>
</evidence>
<proteinExistence type="predicted"/>
<sequence length="104" mass="11123">MAISLFGDALRSLEQVRPRKPIKPIPGGELPTPSPPLRPFSGSVWATGREQLVPAASHEDTLEWALRPALLVGHVLGIFSCSSGPNPRRVNQPPTPGASREPTT</sequence>
<name>A0A9C6UBH0_FRAOC</name>
<protein>
    <submittedName>
        <fullName evidence="3">Uncharacterized protein LOC127749845</fullName>
    </submittedName>
</protein>
<evidence type="ECO:0000313" key="3">
    <source>
        <dbReference type="RefSeq" id="XP_052125663.1"/>
    </source>
</evidence>
<accession>A0A9C6UBH0</accession>
<feature type="region of interest" description="Disordered" evidence="1">
    <location>
        <begin position="17"/>
        <end position="40"/>
    </location>
</feature>
<gene>
    <name evidence="3" type="primary">LOC127749845</name>
</gene>
<organism evidence="2 3">
    <name type="scientific">Frankliniella occidentalis</name>
    <name type="common">Western flower thrips</name>
    <name type="synonym">Euthrips occidentalis</name>
    <dbReference type="NCBI Taxonomy" id="133901"/>
    <lineage>
        <taxon>Eukaryota</taxon>
        <taxon>Metazoa</taxon>
        <taxon>Ecdysozoa</taxon>
        <taxon>Arthropoda</taxon>
        <taxon>Hexapoda</taxon>
        <taxon>Insecta</taxon>
        <taxon>Pterygota</taxon>
        <taxon>Neoptera</taxon>
        <taxon>Paraneoptera</taxon>
        <taxon>Thysanoptera</taxon>
        <taxon>Terebrantia</taxon>
        <taxon>Thripoidea</taxon>
        <taxon>Thripidae</taxon>
        <taxon>Frankliniella</taxon>
    </lineage>
</organism>
<keyword evidence="2" id="KW-1185">Reference proteome</keyword>